<dbReference type="InterPro" id="IPR024370">
    <property type="entry name" value="PBP_domain"/>
</dbReference>
<feature type="signal peptide" evidence="1">
    <location>
        <begin position="1"/>
        <end position="32"/>
    </location>
</feature>
<dbReference type="Pfam" id="PF12849">
    <property type="entry name" value="PBP_like_2"/>
    <property type="match status" value="1"/>
</dbReference>
<dbReference type="Gene3D" id="3.40.190.10">
    <property type="entry name" value="Periplasmic binding protein-like II"/>
    <property type="match status" value="2"/>
</dbReference>
<sequence length="285" mass="31107">MNTTTSFSRLSRIVTHSALLFTAVSVSTFTIASDNVPVESRVKLATTTSTYHSGLLDYLLPEFTKQTGYTVDVIAAGTGKSLKMAENGDVDIVMTHAPKAEAAFVAAGYGIEPRKVMYNDFVIVGPKTDPAKVAEQTTIGSAFATIATTNSVFVSRGDDSGTHKKELQLWAQNKIEPAFGGYRSVGQGMGPTLNMASEMQAYTMTDRGTWLAYQAKLELKIVFEGDKQLFNPYQVIIVNPKRYTDLNTKGAEALSQWLVSNKGQAMINNYKKMDEQLFVANADPQ</sequence>
<organism evidence="3 4">
    <name type="scientific">Vibrio hippocampi</name>
    <dbReference type="NCBI Taxonomy" id="654686"/>
    <lineage>
        <taxon>Bacteria</taxon>
        <taxon>Pseudomonadati</taxon>
        <taxon>Pseudomonadota</taxon>
        <taxon>Gammaproteobacteria</taxon>
        <taxon>Vibrionales</taxon>
        <taxon>Vibrionaceae</taxon>
        <taxon>Vibrio</taxon>
    </lineage>
</organism>
<dbReference type="Proteomes" id="UP000838160">
    <property type="component" value="Unassembled WGS sequence"/>
</dbReference>
<protein>
    <submittedName>
        <fullName evidence="3">Tungstate-binding protein TupA</fullName>
    </submittedName>
</protein>
<comment type="caution">
    <text evidence="3">The sequence shown here is derived from an EMBL/GenBank/DDBJ whole genome shotgun (WGS) entry which is preliminary data.</text>
</comment>
<gene>
    <name evidence="3" type="primary">tupA</name>
    <name evidence="3" type="ORF">VHP8226_01435</name>
</gene>
<keyword evidence="1" id="KW-0732">Signal</keyword>
<name>A0ABN8DFN0_9VIBR</name>
<dbReference type="PANTHER" id="PTHR37945">
    <property type="entry name" value="EXTRACELLULAR TUNGSTATE BINDING PROTEIN"/>
    <property type="match status" value="1"/>
</dbReference>
<dbReference type="RefSeq" id="WP_237484392.1">
    <property type="nucleotide sequence ID" value="NZ_CAKLCM010000002.1"/>
</dbReference>
<evidence type="ECO:0000259" key="2">
    <source>
        <dbReference type="Pfam" id="PF12849"/>
    </source>
</evidence>
<dbReference type="InterPro" id="IPR052738">
    <property type="entry name" value="ABC-Tungstate_binding"/>
</dbReference>
<feature type="domain" description="PBP" evidence="2">
    <location>
        <begin position="42"/>
        <end position="261"/>
    </location>
</feature>
<proteinExistence type="predicted"/>
<feature type="chain" id="PRO_5045705288" evidence="1">
    <location>
        <begin position="33"/>
        <end position="285"/>
    </location>
</feature>
<accession>A0ABN8DFN0</accession>
<keyword evidence="4" id="KW-1185">Reference proteome</keyword>
<reference evidence="3" key="1">
    <citation type="submission" date="2021-12" db="EMBL/GenBank/DDBJ databases">
        <authorList>
            <person name="Rodrigo-Torres L."/>
            <person name="Arahal R. D."/>
            <person name="Lucena T."/>
        </authorList>
    </citation>
    <scope>NUCLEOTIDE SEQUENCE</scope>
    <source>
        <strain evidence="3">CECT 8226</strain>
    </source>
</reference>
<evidence type="ECO:0000313" key="3">
    <source>
        <dbReference type="EMBL" id="CAH0525953.1"/>
    </source>
</evidence>
<evidence type="ECO:0000313" key="4">
    <source>
        <dbReference type="Proteomes" id="UP000838160"/>
    </source>
</evidence>
<dbReference type="EMBL" id="CAKLCM010000002">
    <property type="protein sequence ID" value="CAH0525953.1"/>
    <property type="molecule type" value="Genomic_DNA"/>
</dbReference>
<dbReference type="PANTHER" id="PTHR37945:SF1">
    <property type="entry name" value="EXTRACELLULAR TUNGSTATE BINDING PROTEIN"/>
    <property type="match status" value="1"/>
</dbReference>
<evidence type="ECO:0000256" key="1">
    <source>
        <dbReference type="SAM" id="SignalP"/>
    </source>
</evidence>
<dbReference type="SUPFAM" id="SSF53850">
    <property type="entry name" value="Periplasmic binding protein-like II"/>
    <property type="match status" value="1"/>
</dbReference>